<dbReference type="EMBL" id="JALXSQ010000005">
    <property type="protein sequence ID" value="MCT2042203.1"/>
    <property type="molecule type" value="Genomic_DNA"/>
</dbReference>
<dbReference type="Proteomes" id="UP001525379">
    <property type="component" value="Unassembled WGS sequence"/>
</dbReference>
<dbReference type="InterPro" id="IPR027275">
    <property type="entry name" value="PRC-brl_dom"/>
</dbReference>
<gene>
    <name evidence="3" type="ORF">M3D15_02440</name>
</gene>
<evidence type="ECO:0000256" key="1">
    <source>
        <dbReference type="SAM" id="MobiDB-lite"/>
    </source>
</evidence>
<keyword evidence="4" id="KW-1185">Reference proteome</keyword>
<dbReference type="InterPro" id="IPR014747">
    <property type="entry name" value="Bac_photo_RC_H_C"/>
</dbReference>
<evidence type="ECO:0000259" key="2">
    <source>
        <dbReference type="Pfam" id="PF05239"/>
    </source>
</evidence>
<dbReference type="SUPFAM" id="SSF50346">
    <property type="entry name" value="PRC-barrel domain"/>
    <property type="match status" value="1"/>
</dbReference>
<name>A0ABT2HV51_9MICO</name>
<dbReference type="RefSeq" id="WP_260103817.1">
    <property type="nucleotide sequence ID" value="NZ_JALXSQ010000005.1"/>
</dbReference>
<feature type="domain" description="PRC-barrel" evidence="2">
    <location>
        <begin position="7"/>
        <end position="72"/>
    </location>
</feature>
<comment type="caution">
    <text evidence="3">The sequence shown here is derived from an EMBL/GenBank/DDBJ whole genome shotgun (WGS) entry which is preliminary data.</text>
</comment>
<evidence type="ECO:0000313" key="3">
    <source>
        <dbReference type="EMBL" id="MCT2042203.1"/>
    </source>
</evidence>
<dbReference type="InterPro" id="IPR011033">
    <property type="entry name" value="PRC_barrel-like_sf"/>
</dbReference>
<evidence type="ECO:0000313" key="4">
    <source>
        <dbReference type="Proteomes" id="UP001525379"/>
    </source>
</evidence>
<feature type="compositionally biased region" description="Basic and acidic residues" evidence="1">
    <location>
        <begin position="115"/>
        <end position="129"/>
    </location>
</feature>
<accession>A0ABT2HV51</accession>
<protein>
    <submittedName>
        <fullName evidence="3">PRC-barrel domain-containing protein</fullName>
    </submittedName>
</protein>
<proteinExistence type="predicted"/>
<dbReference type="Gene3D" id="3.90.50.10">
    <property type="entry name" value="Photosynthetic Reaction Center, subunit H, domain 2"/>
    <property type="match status" value="1"/>
</dbReference>
<reference evidence="3 4" key="1">
    <citation type="submission" date="2022-04" db="EMBL/GenBank/DDBJ databases">
        <title>Human microbiome associated bacterial genomes.</title>
        <authorList>
            <person name="Sandstrom S."/>
            <person name="Salamzade R."/>
            <person name="Kalan L.R."/>
        </authorList>
    </citation>
    <scope>NUCLEOTIDE SEQUENCE [LARGE SCALE GENOMIC DNA]</scope>
    <source>
        <strain evidence="4">p3-SID1799</strain>
    </source>
</reference>
<dbReference type="Pfam" id="PF05239">
    <property type="entry name" value="PRC"/>
    <property type="match status" value="1"/>
</dbReference>
<sequence>MLPAMPLQRLLGRRVYDCNGAALGTLDRIFLDDRYRLPSWAIVRTGFLWGHSALVPLEDARIRPRGVVVAVTRRAIQRAPRIKHREGHLTADEETTLYEHYGITVPSGDTGPIEVTREPKSQRRRREEPSTVASEGPVEQLGAPGRTSSYT</sequence>
<organism evidence="3 4">
    <name type="scientific">Pseudoclavibacter albus</name>
    <dbReference type="NCBI Taxonomy" id="272241"/>
    <lineage>
        <taxon>Bacteria</taxon>
        <taxon>Bacillati</taxon>
        <taxon>Actinomycetota</taxon>
        <taxon>Actinomycetes</taxon>
        <taxon>Micrococcales</taxon>
        <taxon>Microbacteriaceae</taxon>
        <taxon>Pseudoclavibacter</taxon>
    </lineage>
</organism>
<feature type="region of interest" description="Disordered" evidence="1">
    <location>
        <begin position="103"/>
        <end position="151"/>
    </location>
</feature>